<keyword evidence="4" id="KW-1185">Reference proteome</keyword>
<keyword evidence="1" id="KW-0808">Transferase</keyword>
<comment type="caution">
    <text evidence="3">The sequence shown here is derived from an EMBL/GenBank/DDBJ whole genome shotgun (WGS) entry which is preliminary data.</text>
</comment>
<protein>
    <recommendedName>
        <fullName evidence="2">Histidine kinase/HSP90-like ATPase domain-containing protein</fullName>
    </recommendedName>
</protein>
<evidence type="ECO:0000259" key="2">
    <source>
        <dbReference type="Pfam" id="PF13581"/>
    </source>
</evidence>
<dbReference type="PANTHER" id="PTHR35526:SF3">
    <property type="entry name" value="ANTI-SIGMA-F FACTOR RSBW"/>
    <property type="match status" value="1"/>
</dbReference>
<evidence type="ECO:0000313" key="3">
    <source>
        <dbReference type="EMBL" id="EPH46428.1"/>
    </source>
</evidence>
<dbReference type="Pfam" id="PF13581">
    <property type="entry name" value="HATPase_c_2"/>
    <property type="match status" value="1"/>
</dbReference>
<dbReference type="InterPro" id="IPR003594">
    <property type="entry name" value="HATPase_dom"/>
</dbReference>
<keyword evidence="1" id="KW-0723">Serine/threonine-protein kinase</keyword>
<dbReference type="PANTHER" id="PTHR35526">
    <property type="entry name" value="ANTI-SIGMA-F FACTOR RSBW-RELATED"/>
    <property type="match status" value="1"/>
</dbReference>
<dbReference type="Gene3D" id="3.30.565.10">
    <property type="entry name" value="Histidine kinase-like ATPase, C-terminal domain"/>
    <property type="match status" value="1"/>
</dbReference>
<gene>
    <name evidence="3" type="ORF">STRAU_0400</name>
</gene>
<dbReference type="PATRIC" id="fig|1286094.4.peg.390"/>
<sequence length="140" mass="15079">MQTPTPAHTFTQRISATPRGARLARRLTRYHLDGWGIPYDSELSDAVAQVAAELAANAATHGRVSGRDFALRLLLLADGVRIEVTDTRTECRPPERPELPSPDEESGRGLVLVAALATRWGVDARSVGKTVWAEVSPPGG</sequence>
<name>S3ZTA6_9ACTN</name>
<dbReference type="EMBL" id="AOPZ01000017">
    <property type="protein sequence ID" value="EPH46428.1"/>
    <property type="molecule type" value="Genomic_DNA"/>
</dbReference>
<dbReference type="AlphaFoldDB" id="S3ZTA6"/>
<evidence type="ECO:0000313" key="4">
    <source>
        <dbReference type="Proteomes" id="UP000014629"/>
    </source>
</evidence>
<dbReference type="CDD" id="cd16936">
    <property type="entry name" value="HATPase_RsbW-like"/>
    <property type="match status" value="1"/>
</dbReference>
<accession>S3ZTA6</accession>
<proteinExistence type="predicted"/>
<evidence type="ECO:0000256" key="1">
    <source>
        <dbReference type="ARBA" id="ARBA00022527"/>
    </source>
</evidence>
<dbReference type="GO" id="GO:0004674">
    <property type="term" value="F:protein serine/threonine kinase activity"/>
    <property type="evidence" value="ECO:0007669"/>
    <property type="project" value="UniProtKB-KW"/>
</dbReference>
<organism evidence="3 4">
    <name type="scientific">Streptomyces aurantiacus JA 4570</name>
    <dbReference type="NCBI Taxonomy" id="1286094"/>
    <lineage>
        <taxon>Bacteria</taxon>
        <taxon>Bacillati</taxon>
        <taxon>Actinomycetota</taxon>
        <taxon>Actinomycetes</taxon>
        <taxon>Kitasatosporales</taxon>
        <taxon>Streptomycetaceae</taxon>
        <taxon>Streptomyces</taxon>
        <taxon>Streptomyces aurantiacus group</taxon>
    </lineage>
</organism>
<reference evidence="3 4" key="1">
    <citation type="submission" date="2013-02" db="EMBL/GenBank/DDBJ databases">
        <title>Draft Genome Sequence of Streptomyces aurantiacus, Which Produces Setomimycin.</title>
        <authorList>
            <person name="Gruening B.A."/>
            <person name="Praeg A."/>
            <person name="Erxleben A."/>
            <person name="Guenther S."/>
            <person name="Mueller M."/>
        </authorList>
    </citation>
    <scope>NUCLEOTIDE SEQUENCE [LARGE SCALE GENOMIC DNA]</scope>
    <source>
        <strain evidence="3 4">JA 4570</strain>
    </source>
</reference>
<keyword evidence="1" id="KW-0418">Kinase</keyword>
<dbReference type="SUPFAM" id="SSF55874">
    <property type="entry name" value="ATPase domain of HSP90 chaperone/DNA topoisomerase II/histidine kinase"/>
    <property type="match status" value="1"/>
</dbReference>
<dbReference type="InterPro" id="IPR036890">
    <property type="entry name" value="HATPase_C_sf"/>
</dbReference>
<dbReference type="InterPro" id="IPR050267">
    <property type="entry name" value="Anti-sigma-factor_SerPK"/>
</dbReference>
<feature type="domain" description="Histidine kinase/HSP90-like ATPase" evidence="2">
    <location>
        <begin position="14"/>
        <end position="133"/>
    </location>
</feature>
<dbReference type="Proteomes" id="UP000014629">
    <property type="component" value="Unassembled WGS sequence"/>
</dbReference>